<name>A0A4Z0A0A6_9AGAM</name>
<organism evidence="1 2">
    <name type="scientific">Hericium alpestre</name>
    <dbReference type="NCBI Taxonomy" id="135208"/>
    <lineage>
        <taxon>Eukaryota</taxon>
        <taxon>Fungi</taxon>
        <taxon>Dikarya</taxon>
        <taxon>Basidiomycota</taxon>
        <taxon>Agaricomycotina</taxon>
        <taxon>Agaricomycetes</taxon>
        <taxon>Russulales</taxon>
        <taxon>Hericiaceae</taxon>
        <taxon>Hericium</taxon>
    </lineage>
</organism>
<evidence type="ECO:0000313" key="1">
    <source>
        <dbReference type="EMBL" id="TFY79894.1"/>
    </source>
</evidence>
<evidence type="ECO:0000313" key="2">
    <source>
        <dbReference type="Proteomes" id="UP000298061"/>
    </source>
</evidence>
<sequence length="169" mass="18387">MADIDQDKTIIALSPQAQSSLGSVDSEDSISPYYSILPPLLRPLPSKASPHSREALSTIPPMTELSGLLMPVLPRPLPPVFAIGYPISLEQIDSLSRGFDPEHPVDVKAWSGSVSMIAMSRARSALINACGCKVLDLTFIINHPTGFLASLGDSYHTRRLEREVQMIHI</sequence>
<dbReference type="AlphaFoldDB" id="A0A4Z0A0A6"/>
<dbReference type="Proteomes" id="UP000298061">
    <property type="component" value="Unassembled WGS sequence"/>
</dbReference>
<gene>
    <name evidence="1" type="ORF">EWM64_g4114</name>
</gene>
<keyword evidence="2" id="KW-1185">Reference proteome</keyword>
<feature type="non-terminal residue" evidence="1">
    <location>
        <position position="169"/>
    </location>
</feature>
<proteinExistence type="predicted"/>
<dbReference type="EMBL" id="SFCI01000422">
    <property type="protein sequence ID" value="TFY79894.1"/>
    <property type="molecule type" value="Genomic_DNA"/>
</dbReference>
<comment type="caution">
    <text evidence="1">The sequence shown here is derived from an EMBL/GenBank/DDBJ whole genome shotgun (WGS) entry which is preliminary data.</text>
</comment>
<reference evidence="1 2" key="1">
    <citation type="submission" date="2019-02" db="EMBL/GenBank/DDBJ databases">
        <title>Genome sequencing of the rare red list fungi Hericium alpestre (H. flagellum).</title>
        <authorList>
            <person name="Buettner E."/>
            <person name="Kellner H."/>
        </authorList>
    </citation>
    <scope>NUCLEOTIDE SEQUENCE [LARGE SCALE GENOMIC DNA]</scope>
    <source>
        <strain evidence="1 2">DSM 108284</strain>
    </source>
</reference>
<accession>A0A4Z0A0A6</accession>
<protein>
    <submittedName>
        <fullName evidence="1">Uncharacterized protein</fullName>
    </submittedName>
</protein>